<keyword evidence="1" id="KW-1133">Transmembrane helix</keyword>
<dbReference type="Proteomes" id="UP000290567">
    <property type="component" value="Unassembled WGS sequence"/>
</dbReference>
<evidence type="ECO:0000313" key="2">
    <source>
        <dbReference type="EMBL" id="GCF95753.1"/>
    </source>
</evidence>
<evidence type="ECO:0000313" key="3">
    <source>
        <dbReference type="Proteomes" id="UP000290567"/>
    </source>
</evidence>
<keyword evidence="1" id="KW-0472">Membrane</keyword>
<evidence type="ECO:0008006" key="4">
    <source>
        <dbReference type="Google" id="ProtNLM"/>
    </source>
</evidence>
<sequence length="64" mass="7096">MKYIVTFFWAFAIGQAVCYLGGALQGGVYDFQLSTIISLAMGLLTILISTFVRSKQETSKKTMH</sequence>
<keyword evidence="1" id="KW-0812">Transmembrane</keyword>
<comment type="caution">
    <text evidence="2">The sequence shown here is derived from an EMBL/GenBank/DDBJ whole genome shotgun (WGS) entry which is preliminary data.</text>
</comment>
<dbReference type="InterPro" id="IPR021324">
    <property type="entry name" value="DUF2929"/>
</dbReference>
<accession>A0A4P5PT78</accession>
<dbReference type="Pfam" id="PF11151">
    <property type="entry name" value="DUF2929"/>
    <property type="match status" value="1"/>
</dbReference>
<organism evidence="2 3">
    <name type="scientific">Enterococcus florum</name>
    <dbReference type="NCBI Taxonomy" id="2480627"/>
    <lineage>
        <taxon>Bacteria</taxon>
        <taxon>Bacillati</taxon>
        <taxon>Bacillota</taxon>
        <taxon>Bacilli</taxon>
        <taxon>Lactobacillales</taxon>
        <taxon>Enterococcaceae</taxon>
        <taxon>Enterococcus</taxon>
    </lineage>
</organism>
<reference evidence="3" key="1">
    <citation type="submission" date="2019-02" db="EMBL/GenBank/DDBJ databases">
        <title>Draft genome sequence of Enterococcus sp. Gos25-1.</title>
        <authorList>
            <person name="Tanaka N."/>
            <person name="Shiwa Y."/>
            <person name="Fujita N."/>
        </authorList>
    </citation>
    <scope>NUCLEOTIDE SEQUENCE [LARGE SCALE GENOMIC DNA]</scope>
    <source>
        <strain evidence="3">Gos25-1</strain>
    </source>
</reference>
<gene>
    <name evidence="2" type="ORF">NRIC_36440</name>
</gene>
<protein>
    <recommendedName>
        <fullName evidence="4">DUF2929 domain-containing protein</fullName>
    </recommendedName>
</protein>
<dbReference type="AlphaFoldDB" id="A0A4P5PT78"/>
<name>A0A4P5PT78_9ENTE</name>
<keyword evidence="3" id="KW-1185">Reference proteome</keyword>
<feature type="transmembrane region" description="Helical" evidence="1">
    <location>
        <begin position="32"/>
        <end position="52"/>
    </location>
</feature>
<dbReference type="RefSeq" id="WP_146624124.1">
    <property type="nucleotide sequence ID" value="NZ_BJCC01000037.1"/>
</dbReference>
<dbReference type="EMBL" id="BJCC01000037">
    <property type="protein sequence ID" value="GCF95753.1"/>
    <property type="molecule type" value="Genomic_DNA"/>
</dbReference>
<proteinExistence type="predicted"/>
<dbReference type="OrthoDB" id="2139526at2"/>
<evidence type="ECO:0000256" key="1">
    <source>
        <dbReference type="SAM" id="Phobius"/>
    </source>
</evidence>